<name>A0A176T102_9FLAO</name>
<sequence length="143" mass="16564">MYKGKSSKGLEFYNLLNQSEEFTSELGKVALASGRLEAEFILYLTKNEVKGNYKKATLGTLIRIANENKLLSENENLIFKQISKQRNYITHNIYALFSDLIDETILEKENLLDSDVHLYTERAWQLRENLNGLSDVIKTKRNK</sequence>
<accession>A0A176T102</accession>
<dbReference type="EMBL" id="LVWE01000068">
    <property type="protein sequence ID" value="OAD41552.1"/>
    <property type="molecule type" value="Genomic_DNA"/>
</dbReference>
<dbReference type="Proteomes" id="UP000076923">
    <property type="component" value="Unassembled WGS sequence"/>
</dbReference>
<evidence type="ECO:0000313" key="2">
    <source>
        <dbReference type="Proteomes" id="UP000076923"/>
    </source>
</evidence>
<dbReference type="OrthoDB" id="1447489at2"/>
<dbReference type="RefSeq" id="WP_068452177.1">
    <property type="nucleotide sequence ID" value="NZ_CP150660.1"/>
</dbReference>
<keyword evidence="2" id="KW-1185">Reference proteome</keyword>
<evidence type="ECO:0000313" key="1">
    <source>
        <dbReference type="EMBL" id="OAD41552.1"/>
    </source>
</evidence>
<comment type="caution">
    <text evidence="1">The sequence shown here is derived from an EMBL/GenBank/DDBJ whole genome shotgun (WGS) entry which is preliminary data.</text>
</comment>
<reference evidence="1 2" key="1">
    <citation type="submission" date="2016-02" db="EMBL/GenBank/DDBJ databases">
        <title>Draft genome sequence of Polaribacter atrinae KACC17473.</title>
        <authorList>
            <person name="Shin S.-K."/>
            <person name="Yi H."/>
        </authorList>
    </citation>
    <scope>NUCLEOTIDE SEQUENCE [LARGE SCALE GENOMIC DNA]</scope>
    <source>
        <strain evidence="1 2">KACC 17473</strain>
    </source>
</reference>
<protein>
    <recommendedName>
        <fullName evidence="3">DUF4145 domain-containing protein</fullName>
    </recommendedName>
</protein>
<organism evidence="1 2">
    <name type="scientific">Polaribacter atrinae</name>
    <dbReference type="NCBI Taxonomy" id="1333662"/>
    <lineage>
        <taxon>Bacteria</taxon>
        <taxon>Pseudomonadati</taxon>
        <taxon>Bacteroidota</taxon>
        <taxon>Flavobacteriia</taxon>
        <taxon>Flavobacteriales</taxon>
        <taxon>Flavobacteriaceae</taxon>
    </lineage>
</organism>
<proteinExistence type="predicted"/>
<dbReference type="AlphaFoldDB" id="A0A176T102"/>
<evidence type="ECO:0008006" key="3">
    <source>
        <dbReference type="Google" id="ProtNLM"/>
    </source>
</evidence>
<gene>
    <name evidence="1" type="ORF">LPB303_15350</name>
</gene>